<keyword evidence="6" id="KW-0539">Nucleus</keyword>
<evidence type="ECO:0000259" key="9">
    <source>
        <dbReference type="PROSITE" id="PS50157"/>
    </source>
</evidence>
<dbReference type="InterPro" id="IPR013087">
    <property type="entry name" value="Znf_C2H2_type"/>
</dbReference>
<dbReference type="GO" id="GO:0000978">
    <property type="term" value="F:RNA polymerase II cis-regulatory region sequence-specific DNA binding"/>
    <property type="evidence" value="ECO:0007669"/>
    <property type="project" value="TreeGrafter"/>
</dbReference>
<gene>
    <name evidence="10" type="ORF">KUF71_000010</name>
</gene>
<keyword evidence="4 7" id="KW-0863">Zinc-finger</keyword>
<feature type="compositionally biased region" description="Low complexity" evidence="8">
    <location>
        <begin position="153"/>
        <end position="162"/>
    </location>
</feature>
<dbReference type="InterPro" id="IPR036236">
    <property type="entry name" value="Znf_C2H2_sf"/>
</dbReference>
<dbReference type="GO" id="GO:0001228">
    <property type="term" value="F:DNA-binding transcription activator activity, RNA polymerase II-specific"/>
    <property type="evidence" value="ECO:0007669"/>
    <property type="project" value="TreeGrafter"/>
</dbReference>
<protein>
    <submittedName>
        <fullName evidence="10">Zinc finger protein Gfi-1</fullName>
    </submittedName>
</protein>
<feature type="compositionally biased region" description="Pro residues" evidence="8">
    <location>
        <begin position="172"/>
        <end position="181"/>
    </location>
</feature>
<dbReference type="Proteomes" id="UP001219518">
    <property type="component" value="Unassembled WGS sequence"/>
</dbReference>
<dbReference type="Gene3D" id="3.30.160.60">
    <property type="entry name" value="Classic Zinc Finger"/>
    <property type="match status" value="2"/>
</dbReference>
<keyword evidence="3" id="KW-0677">Repeat</keyword>
<sequence length="200" mass="22178">MRGGEQGRERRAGPGRVPLQREKPHKCQVCGKAFSQSSNLITHSRKHTGFKPFACDLCGRAFQRKVDLRRHKETQHTEVQQQQQAQQQQVVQQQQQVQRPAVHHHLHGVPAVLQPALWGPHAPHVVPSGMSPAAGMSLPPGLSVLPLDDHHQLQQQQQQHLAAETHHQQYGAPPPPPPPAERTPSPDVHIDVDDSRGSNA</sequence>
<dbReference type="AlphaFoldDB" id="A0AAE1GN49"/>
<dbReference type="SMART" id="SM00355">
    <property type="entry name" value="ZnF_C2H2"/>
    <property type="match status" value="2"/>
</dbReference>
<keyword evidence="2" id="KW-0479">Metal-binding</keyword>
<reference evidence="10" key="1">
    <citation type="submission" date="2021-07" db="EMBL/GenBank/DDBJ databases">
        <authorList>
            <person name="Catto M.A."/>
            <person name="Jacobson A."/>
            <person name="Kennedy G."/>
            <person name="Labadie P."/>
            <person name="Hunt B.G."/>
            <person name="Srinivasan R."/>
        </authorList>
    </citation>
    <scope>NUCLEOTIDE SEQUENCE</scope>
    <source>
        <strain evidence="10">PL_HMW_Pooled</strain>
        <tissue evidence="10">Head</tissue>
    </source>
</reference>
<evidence type="ECO:0000256" key="2">
    <source>
        <dbReference type="ARBA" id="ARBA00022723"/>
    </source>
</evidence>
<dbReference type="FunFam" id="3.30.160.60:FF:000148">
    <property type="entry name" value="zinc finger protein Gfi-1"/>
    <property type="match status" value="1"/>
</dbReference>
<evidence type="ECO:0000313" key="11">
    <source>
        <dbReference type="Proteomes" id="UP001219518"/>
    </source>
</evidence>
<evidence type="ECO:0000256" key="7">
    <source>
        <dbReference type="PROSITE-ProRule" id="PRU00042"/>
    </source>
</evidence>
<dbReference type="GO" id="GO:0009887">
    <property type="term" value="P:animal organ morphogenesis"/>
    <property type="evidence" value="ECO:0007669"/>
    <property type="project" value="UniProtKB-ARBA"/>
</dbReference>
<dbReference type="PROSITE" id="PS50157">
    <property type="entry name" value="ZINC_FINGER_C2H2_2"/>
    <property type="match status" value="2"/>
</dbReference>
<dbReference type="EMBL" id="JAHWGI010000001">
    <property type="protein sequence ID" value="KAK3907090.1"/>
    <property type="molecule type" value="Genomic_DNA"/>
</dbReference>
<reference evidence="10" key="2">
    <citation type="journal article" date="2023" name="BMC Genomics">
        <title>Pest status, molecular evolution, and epigenetic factors derived from the genome assembly of Frankliniella fusca, a thysanopteran phytovirus vector.</title>
        <authorList>
            <person name="Catto M.A."/>
            <person name="Labadie P.E."/>
            <person name="Jacobson A.L."/>
            <person name="Kennedy G.G."/>
            <person name="Srinivasan R."/>
            <person name="Hunt B.G."/>
        </authorList>
    </citation>
    <scope>NUCLEOTIDE SEQUENCE</scope>
    <source>
        <strain evidence="10">PL_HMW_Pooled</strain>
    </source>
</reference>
<name>A0AAE1GN49_9NEOP</name>
<evidence type="ECO:0000256" key="1">
    <source>
        <dbReference type="ARBA" id="ARBA00004123"/>
    </source>
</evidence>
<dbReference type="FunFam" id="3.30.160.60:FF:000432">
    <property type="entry name" value="zinc finger protein Gfi-1b isoform X1"/>
    <property type="match status" value="1"/>
</dbReference>
<accession>A0AAE1GN49</accession>
<evidence type="ECO:0000256" key="5">
    <source>
        <dbReference type="ARBA" id="ARBA00022833"/>
    </source>
</evidence>
<keyword evidence="11" id="KW-1185">Reference proteome</keyword>
<proteinExistence type="predicted"/>
<comment type="subcellular location">
    <subcellularLocation>
        <location evidence="1">Nucleus</location>
    </subcellularLocation>
</comment>
<dbReference type="GO" id="GO:0003002">
    <property type="term" value="P:regionalization"/>
    <property type="evidence" value="ECO:0007669"/>
    <property type="project" value="UniProtKB-ARBA"/>
</dbReference>
<dbReference type="Pfam" id="PF00096">
    <property type="entry name" value="zf-C2H2"/>
    <property type="match status" value="2"/>
</dbReference>
<feature type="domain" description="C2H2-type" evidence="9">
    <location>
        <begin position="53"/>
        <end position="81"/>
    </location>
</feature>
<dbReference type="GO" id="GO:0005634">
    <property type="term" value="C:nucleus"/>
    <property type="evidence" value="ECO:0007669"/>
    <property type="project" value="UniProtKB-SubCell"/>
</dbReference>
<feature type="domain" description="C2H2-type" evidence="9">
    <location>
        <begin position="25"/>
        <end position="52"/>
    </location>
</feature>
<comment type="caution">
    <text evidence="10">The sequence shown here is derived from an EMBL/GenBank/DDBJ whole genome shotgun (WGS) entry which is preliminary data.</text>
</comment>
<organism evidence="10 11">
    <name type="scientific">Frankliniella fusca</name>
    <dbReference type="NCBI Taxonomy" id="407009"/>
    <lineage>
        <taxon>Eukaryota</taxon>
        <taxon>Metazoa</taxon>
        <taxon>Ecdysozoa</taxon>
        <taxon>Arthropoda</taxon>
        <taxon>Hexapoda</taxon>
        <taxon>Insecta</taxon>
        <taxon>Pterygota</taxon>
        <taxon>Neoptera</taxon>
        <taxon>Paraneoptera</taxon>
        <taxon>Thysanoptera</taxon>
        <taxon>Terebrantia</taxon>
        <taxon>Thripoidea</taxon>
        <taxon>Thripidae</taxon>
        <taxon>Frankliniella</taxon>
    </lineage>
</organism>
<dbReference type="SUPFAM" id="SSF57667">
    <property type="entry name" value="beta-beta-alpha zinc fingers"/>
    <property type="match status" value="1"/>
</dbReference>
<feature type="compositionally biased region" description="Basic and acidic residues" evidence="8">
    <location>
        <begin position="1"/>
        <end position="12"/>
    </location>
</feature>
<evidence type="ECO:0000256" key="6">
    <source>
        <dbReference type="ARBA" id="ARBA00023242"/>
    </source>
</evidence>
<evidence type="ECO:0000256" key="8">
    <source>
        <dbReference type="SAM" id="MobiDB-lite"/>
    </source>
</evidence>
<dbReference type="PANTHER" id="PTHR24393:SF138">
    <property type="entry name" value="IP01201P-RELATED"/>
    <property type="match status" value="1"/>
</dbReference>
<evidence type="ECO:0000256" key="4">
    <source>
        <dbReference type="ARBA" id="ARBA00022771"/>
    </source>
</evidence>
<evidence type="ECO:0000313" key="10">
    <source>
        <dbReference type="EMBL" id="KAK3907090.1"/>
    </source>
</evidence>
<dbReference type="PROSITE" id="PS00028">
    <property type="entry name" value="ZINC_FINGER_C2H2_1"/>
    <property type="match status" value="2"/>
</dbReference>
<feature type="compositionally biased region" description="Basic and acidic residues" evidence="8">
    <location>
        <begin position="188"/>
        <end position="200"/>
    </location>
</feature>
<dbReference type="GO" id="GO:0008270">
    <property type="term" value="F:zinc ion binding"/>
    <property type="evidence" value="ECO:0007669"/>
    <property type="project" value="UniProtKB-KW"/>
</dbReference>
<feature type="region of interest" description="Disordered" evidence="8">
    <location>
        <begin position="151"/>
        <end position="200"/>
    </location>
</feature>
<evidence type="ECO:0000256" key="3">
    <source>
        <dbReference type="ARBA" id="ARBA00022737"/>
    </source>
</evidence>
<keyword evidence="5" id="KW-0862">Zinc</keyword>
<feature type="region of interest" description="Disordered" evidence="8">
    <location>
        <begin position="1"/>
        <end position="24"/>
    </location>
</feature>
<dbReference type="PANTHER" id="PTHR24393">
    <property type="entry name" value="ZINC FINGER PROTEIN"/>
    <property type="match status" value="1"/>
</dbReference>